<dbReference type="SMART" id="SM00855">
    <property type="entry name" value="PGAM"/>
    <property type="match status" value="1"/>
</dbReference>
<dbReference type="CDD" id="cd07067">
    <property type="entry name" value="HP_PGM_like"/>
    <property type="match status" value="1"/>
</dbReference>
<proteinExistence type="predicted"/>
<organism evidence="3 4">
    <name type="scientific">Halobacillus salinarum</name>
    <dbReference type="NCBI Taxonomy" id="2932257"/>
    <lineage>
        <taxon>Bacteria</taxon>
        <taxon>Bacillati</taxon>
        <taxon>Bacillota</taxon>
        <taxon>Bacilli</taxon>
        <taxon>Bacillales</taxon>
        <taxon>Bacillaceae</taxon>
        <taxon>Halobacillus</taxon>
    </lineage>
</organism>
<sequence length="207" mass="23525">MTKIYLTRHGQTEWNVEGRMQGTQDSALTSLGVKQAEWLGSSLQSEPMDLIISSSSGRAVKTAELIRGTRNIPLETNDRLKEINLGEWEGRLQSQIQKFFPYEYKHFWEEPHLYESTEGEDFAEVIERAGRELEQLALDNEGKTILVVTHAVVLKCLMAYFEEKPVRDVWSGAYMHSTSLSLVERAAGEWKVHFQGDTAHHEASSSP</sequence>
<dbReference type="SUPFAM" id="SSF53254">
    <property type="entry name" value="Phosphoglycerate mutase-like"/>
    <property type="match status" value="1"/>
</dbReference>
<keyword evidence="2" id="KW-0413">Isomerase</keyword>
<dbReference type="InterPro" id="IPR029033">
    <property type="entry name" value="His_PPase_superfam"/>
</dbReference>
<dbReference type="PANTHER" id="PTHR48100">
    <property type="entry name" value="BROAD-SPECIFICITY PHOSPHATASE YOR283W-RELATED"/>
    <property type="match status" value="1"/>
</dbReference>
<dbReference type="PROSITE" id="PS00175">
    <property type="entry name" value="PG_MUTASE"/>
    <property type="match status" value="1"/>
</dbReference>
<evidence type="ECO:0000256" key="2">
    <source>
        <dbReference type="ARBA" id="ARBA00023235"/>
    </source>
</evidence>
<dbReference type="PANTHER" id="PTHR48100:SF1">
    <property type="entry name" value="HISTIDINE PHOSPHATASE FAMILY PROTEIN-RELATED"/>
    <property type="match status" value="1"/>
</dbReference>
<keyword evidence="1" id="KW-0324">Glycolysis</keyword>
<name>A0ABY4ELC4_9BACI</name>
<dbReference type="Proteomes" id="UP000831787">
    <property type="component" value="Chromosome"/>
</dbReference>
<evidence type="ECO:0000313" key="4">
    <source>
        <dbReference type="Proteomes" id="UP000831787"/>
    </source>
</evidence>
<dbReference type="PIRSF" id="PIRSF000709">
    <property type="entry name" value="6PFK_2-Ptase"/>
    <property type="match status" value="1"/>
</dbReference>
<dbReference type="InterPro" id="IPR013078">
    <property type="entry name" value="His_Pase_superF_clade-1"/>
</dbReference>
<dbReference type="Pfam" id="PF00300">
    <property type="entry name" value="His_Phos_1"/>
    <property type="match status" value="1"/>
</dbReference>
<dbReference type="Gene3D" id="3.40.50.1240">
    <property type="entry name" value="Phosphoglycerate mutase-like"/>
    <property type="match status" value="1"/>
</dbReference>
<evidence type="ECO:0000256" key="1">
    <source>
        <dbReference type="ARBA" id="ARBA00023152"/>
    </source>
</evidence>
<dbReference type="RefSeq" id="WP_244711006.1">
    <property type="nucleotide sequence ID" value="NZ_CP095073.1"/>
</dbReference>
<protein>
    <submittedName>
        <fullName evidence="3">Histidine phosphatase family protein</fullName>
    </submittedName>
</protein>
<accession>A0ABY4ELC4</accession>
<reference evidence="3 4" key="1">
    <citation type="submission" date="2022-04" db="EMBL/GenBank/DDBJ databases">
        <title>Halobacillus sp. isolated from saltern.</title>
        <authorList>
            <person name="Won M."/>
            <person name="Lee C.-M."/>
            <person name="Woen H.-Y."/>
            <person name="Kwon S.-W."/>
        </authorList>
    </citation>
    <scope>NUCLEOTIDE SEQUENCE [LARGE SCALE GENOMIC DNA]</scope>
    <source>
        <strain evidence="3 4">SSBR10-3</strain>
    </source>
</reference>
<evidence type="ECO:0000313" key="3">
    <source>
        <dbReference type="EMBL" id="UOQ44780.1"/>
    </source>
</evidence>
<keyword evidence="4" id="KW-1185">Reference proteome</keyword>
<dbReference type="InterPro" id="IPR001345">
    <property type="entry name" value="PG/BPGM_mutase_AS"/>
</dbReference>
<dbReference type="EMBL" id="CP095073">
    <property type="protein sequence ID" value="UOQ44780.1"/>
    <property type="molecule type" value="Genomic_DNA"/>
</dbReference>
<gene>
    <name evidence="3" type="ORF">MUN89_02135</name>
</gene>
<dbReference type="InterPro" id="IPR050275">
    <property type="entry name" value="PGM_Phosphatase"/>
</dbReference>